<dbReference type="CDD" id="cd00190">
    <property type="entry name" value="Tryp_SPc"/>
    <property type="match status" value="1"/>
</dbReference>
<dbReference type="PROSITE" id="PS00134">
    <property type="entry name" value="TRYPSIN_HIS"/>
    <property type="match status" value="1"/>
</dbReference>
<feature type="coiled-coil region" evidence="6">
    <location>
        <begin position="196"/>
        <end position="223"/>
    </location>
</feature>
<evidence type="ECO:0000256" key="7">
    <source>
        <dbReference type="SAM" id="MobiDB-lite"/>
    </source>
</evidence>
<reference evidence="9" key="2">
    <citation type="submission" date="2020-06" db="EMBL/GenBank/DDBJ databases">
        <authorList>
            <person name="Sheffer M."/>
        </authorList>
    </citation>
    <scope>NUCLEOTIDE SEQUENCE</scope>
</reference>
<feature type="compositionally biased region" description="Basic and acidic residues" evidence="7">
    <location>
        <begin position="1225"/>
        <end position="1243"/>
    </location>
</feature>
<evidence type="ECO:0000256" key="2">
    <source>
        <dbReference type="ARBA" id="ARBA00022801"/>
    </source>
</evidence>
<evidence type="ECO:0000256" key="4">
    <source>
        <dbReference type="ARBA" id="ARBA00023157"/>
    </source>
</evidence>
<keyword evidence="10" id="KW-1185">Reference proteome</keyword>
<dbReference type="InterPro" id="IPR033116">
    <property type="entry name" value="TRYPSIN_SER"/>
</dbReference>
<dbReference type="FunFam" id="2.40.10.10:FF:000006">
    <property type="entry name" value="Serine proteinase stubble"/>
    <property type="match status" value="1"/>
</dbReference>
<dbReference type="InterPro" id="IPR009003">
    <property type="entry name" value="Peptidase_S1_PA"/>
</dbReference>
<feature type="compositionally biased region" description="Basic and acidic residues" evidence="7">
    <location>
        <begin position="416"/>
        <end position="430"/>
    </location>
</feature>
<dbReference type="InterPro" id="IPR001254">
    <property type="entry name" value="Trypsin_dom"/>
</dbReference>
<feature type="region of interest" description="Disordered" evidence="7">
    <location>
        <begin position="1347"/>
        <end position="1368"/>
    </location>
</feature>
<reference evidence="9" key="1">
    <citation type="journal article" date="2020" name="bioRxiv">
        <title>Chromosome-level reference genome of the European wasp spider Argiope bruennichi: a resource for studies on range expansion and evolutionary adaptation.</title>
        <authorList>
            <person name="Sheffer M.M."/>
            <person name="Hoppe A."/>
            <person name="Krehenwinkel H."/>
            <person name="Uhl G."/>
            <person name="Kuss A.W."/>
            <person name="Jensen L."/>
            <person name="Jensen C."/>
            <person name="Gillespie R.G."/>
            <person name="Hoff K.J."/>
            <person name="Prost S."/>
        </authorList>
    </citation>
    <scope>NUCLEOTIDE SEQUENCE</scope>
</reference>
<evidence type="ECO:0000256" key="3">
    <source>
        <dbReference type="ARBA" id="ARBA00022825"/>
    </source>
</evidence>
<protein>
    <submittedName>
        <fullName evidence="9">Clotting factor B like protein</fullName>
    </submittedName>
</protein>
<sequence>MGKSHREIADIISKNHTCVQKIIVKFKNDGLIENKCGRGKKDIVSDVAKRKILKKIKIDPKALRRNMPLGQNFENFQTAASDATRILIRNINTEWQRLEKHKQLLDAKEEERTSCQEHLRHLHENKSMIEKQLISAERRTQSLKNSHSELKRSLNNIRRQEDKASRNFNSEKQMLSEKLAYYQAKWRERYESRYANKPLIQEYEKAKNALADKREELKILKSALHGCKADIFKAKCERGKRNAEESGFYPLESFIIRIASIGAEVKKLETEESHLLNNIRILQREISNKEKLAQLKTQNAKEVEKTKTTTGLEKIKESIFFKKASEESIKRKEMSDNSYSIPQKIIRTKEDSLLNKYSIKQTKAIHGVVAQTPMRQKGSEDFKGGIQEERIRNRIEKLKLYTPTFFSPPDLSSKNSTKDSTSKEIRRQDNDSVISENCQTSFVKNAIQNQSADLQNENSDNTPSRASDINESRAQLQTLKSKTIHSIQKVNSGQRYVNSQKETAFQSKDYVSPALQTFKEKNKITETRVHMPGKFSKHEQSIKSSITQSFSDTGEKEIPFINETDSIKASRGLSTNSEKEMEFAFETASDILKKTSESYKKTTGFQKEINSPKVLREFCKISDKDRSINETKSEKIQRLHVISEENNSNEINLTTSSAVSLTNRGKIEAFTQKTFSRAQEARKAEDYETSASEILTKYQSYRNAQNMDSERDQQFRYNELAEDSQILENVDEKFTYKRDTGKHQNIQLSQKCKTSSVPAKILQEHTDHMDEEIQDINEDLTTVYENGKSLSTKSDINHEPMDTDHFQDAEILTEDNVLDKKYMSENTVHPEYENLSYDKISEKTISVDVEDNQSSLKISNSSAVIMDKSENEIHVSNSEEVNQLKNILPTSDKHNVSYSHPNEASQEIRDNQPKNVLPASSVLGVSYPITPQDFGNDRVNSMLNKDSAKIQDAAGTILMKPSEKLDEDNERNLHEEIEPPNHINESQFEKSQSSSQLNVQEPEGISPMIYQEALSSANSSLVENGTSLNKVVEAGILPCSSKSSASSEMQYYTPKSTDFSSRLLPNFHSPAIDETKPLTPQEARNAPSPFDFEKHMKVLGDLKKTPTFMYQTRQMYKNDNDSLPKEPQSQEPNEIGKDLFSTFSFFEGSMTGKETSPKAKENEKSKTEDTGFLSFALEDYLADSPASPAEAGKEKSMFSFSSDSPKAGVKSPPGFFPLFAADTQETSKEAKSDPEDIRRPHDSHTTEPFLDLCFTPEGFKGECRGLSECWVSKYENYSLKQCRYNGYRETFCCPDWTEENFQIVSSYTIRQSSVHRVKVVETTTIPVKSLFDLVVKPIISSILNLNADGDDQTSQQSTQKPPVTEPPIRVPEPVFTRLPIWNPPVTPARMVMTTKKSFIAPTRNPVMAQSSNRNGYNIITYKEPCNGSIIKQKWVLYCIYQKSSNGSNIVPTRSPVMAQSFNRDRFSTVSTRKPVVSQSFYRNTSSMVPTRNPATLQSFNRNESNVVPTRNSPASQYFTTKKTTKSQITRATVPSIIMPSAAPNFEGCGRKYSKHGPLFDARKIQTYVIGGHDAKEHWPWMVAIHLSRNRSPPKFMCGGSLITTRHVLTAAHCFDTRSHSRDRYSVLVGTSNITINTKEPAVISSGELIEVLNIRIHEQYVPKIHYNDIAVLTLESKATLSEFIFPVCLPSTKDLKAVTSYANVTLTGWGHTAYGGTESKILQEVDLQIIPLSRCQRSYEEFKTKALSQGIITDMLCAGDPQGGIDACQGDSGGPLVMENEDRWIQVGIVSFGFRCGAENYPGVYTRVSAYMRWISRILSEYQYYV</sequence>
<name>A0A8T0FB10_ARGBR</name>
<evidence type="ECO:0000313" key="10">
    <source>
        <dbReference type="Proteomes" id="UP000807504"/>
    </source>
</evidence>
<dbReference type="InterPro" id="IPR043504">
    <property type="entry name" value="Peptidase_S1_PA_chymotrypsin"/>
</dbReference>
<dbReference type="InterPro" id="IPR001314">
    <property type="entry name" value="Peptidase_S1A"/>
</dbReference>
<dbReference type="PROSITE" id="PS00135">
    <property type="entry name" value="TRYPSIN_SER"/>
    <property type="match status" value="1"/>
</dbReference>
<accession>A0A8T0FB10</accession>
<feature type="domain" description="Peptidase S1" evidence="8">
    <location>
        <begin position="1568"/>
        <end position="1820"/>
    </location>
</feature>
<dbReference type="Proteomes" id="UP000807504">
    <property type="component" value="Unassembled WGS sequence"/>
</dbReference>
<dbReference type="PANTHER" id="PTHR24253">
    <property type="entry name" value="TRANSMEMBRANE PROTEASE SERINE"/>
    <property type="match status" value="1"/>
</dbReference>
<dbReference type="GO" id="GO:0006508">
    <property type="term" value="P:proteolysis"/>
    <property type="evidence" value="ECO:0007669"/>
    <property type="project" value="UniProtKB-KW"/>
</dbReference>
<dbReference type="SUPFAM" id="SSF50494">
    <property type="entry name" value="Trypsin-like serine proteases"/>
    <property type="match status" value="1"/>
</dbReference>
<feature type="region of interest" description="Disordered" evidence="7">
    <location>
        <begin position="1224"/>
        <end position="1243"/>
    </location>
</feature>
<feature type="region of interest" description="Disordered" evidence="7">
    <location>
        <begin position="406"/>
        <end position="431"/>
    </location>
</feature>
<dbReference type="PROSITE" id="PS50240">
    <property type="entry name" value="TRYPSIN_DOM"/>
    <property type="match status" value="1"/>
</dbReference>
<feature type="region of interest" description="Disordered" evidence="7">
    <location>
        <begin position="1185"/>
        <end position="1204"/>
    </location>
</feature>
<dbReference type="SMART" id="SM00020">
    <property type="entry name" value="Tryp_SPc"/>
    <property type="match status" value="1"/>
</dbReference>
<keyword evidence="1 5" id="KW-0645">Protease</keyword>
<evidence type="ECO:0000313" key="9">
    <source>
        <dbReference type="EMBL" id="KAF8788071.1"/>
    </source>
</evidence>
<dbReference type="InterPro" id="IPR018114">
    <property type="entry name" value="TRYPSIN_HIS"/>
</dbReference>
<evidence type="ECO:0000256" key="5">
    <source>
        <dbReference type="RuleBase" id="RU363034"/>
    </source>
</evidence>
<keyword evidence="2 5" id="KW-0378">Hydrolase</keyword>
<evidence type="ECO:0000259" key="8">
    <source>
        <dbReference type="PROSITE" id="PS50240"/>
    </source>
</evidence>
<comment type="caution">
    <text evidence="9">The sequence shown here is derived from an EMBL/GenBank/DDBJ whole genome shotgun (WGS) entry which is preliminary data.</text>
</comment>
<keyword evidence="3 5" id="KW-0720">Serine protease</keyword>
<dbReference type="Gene3D" id="2.40.10.10">
    <property type="entry name" value="Trypsin-like serine proteases"/>
    <property type="match status" value="1"/>
</dbReference>
<dbReference type="EMBL" id="JABXBU010000015">
    <property type="protein sequence ID" value="KAF8788071.1"/>
    <property type="molecule type" value="Genomic_DNA"/>
</dbReference>
<gene>
    <name evidence="9" type="ORF">HNY73_009606</name>
</gene>
<dbReference type="PRINTS" id="PR00722">
    <property type="entry name" value="CHYMOTRYPSIN"/>
</dbReference>
<dbReference type="Pfam" id="PF00089">
    <property type="entry name" value="Trypsin"/>
    <property type="match status" value="1"/>
</dbReference>
<keyword evidence="6" id="KW-0175">Coiled coil</keyword>
<feature type="coiled-coil region" evidence="6">
    <location>
        <begin position="98"/>
        <end position="167"/>
    </location>
</feature>
<dbReference type="PANTHER" id="PTHR24253:SF153">
    <property type="entry name" value="SERINE PROTEASE HEPSIN"/>
    <property type="match status" value="1"/>
</dbReference>
<evidence type="ECO:0000256" key="6">
    <source>
        <dbReference type="SAM" id="Coils"/>
    </source>
</evidence>
<dbReference type="GO" id="GO:0004252">
    <property type="term" value="F:serine-type endopeptidase activity"/>
    <property type="evidence" value="ECO:0007669"/>
    <property type="project" value="InterPro"/>
</dbReference>
<keyword evidence="4" id="KW-1015">Disulfide bond</keyword>
<proteinExistence type="predicted"/>
<organism evidence="9 10">
    <name type="scientific">Argiope bruennichi</name>
    <name type="common">Wasp spider</name>
    <name type="synonym">Aranea bruennichi</name>
    <dbReference type="NCBI Taxonomy" id="94029"/>
    <lineage>
        <taxon>Eukaryota</taxon>
        <taxon>Metazoa</taxon>
        <taxon>Ecdysozoa</taxon>
        <taxon>Arthropoda</taxon>
        <taxon>Chelicerata</taxon>
        <taxon>Arachnida</taxon>
        <taxon>Araneae</taxon>
        <taxon>Araneomorphae</taxon>
        <taxon>Entelegynae</taxon>
        <taxon>Araneoidea</taxon>
        <taxon>Araneidae</taxon>
        <taxon>Argiope</taxon>
    </lineage>
</organism>
<evidence type="ECO:0000256" key="1">
    <source>
        <dbReference type="ARBA" id="ARBA00022670"/>
    </source>
</evidence>